<name>A0AA97DBV5_9FIRM</name>
<dbReference type="Proteomes" id="UP001300604">
    <property type="component" value="Chromosome"/>
</dbReference>
<dbReference type="InterPro" id="IPR051796">
    <property type="entry name" value="ISF_SsuE-like"/>
</dbReference>
<evidence type="ECO:0000313" key="5">
    <source>
        <dbReference type="Proteomes" id="UP001300604"/>
    </source>
</evidence>
<keyword evidence="1" id="KW-0285">Flavoprotein</keyword>
<evidence type="ECO:0000313" key="4">
    <source>
        <dbReference type="EMBL" id="WOC32917.1"/>
    </source>
</evidence>
<sequence length="321" mass="35381">MSFKVIGIVAGRHGGNSEILVKEALSAVQKAGGEAILINLFDYHILPCTGCESCTMQMGEVAQDPTKTYKGCILKNRDDMDTIVNVMQTCQGVIVGCPTYDLAPSSLYLTFAQRFLAYELAFRIQIGAVKKDPHTVAGLIAVGGSCHDWQTLTLETLQATMFTQSLQVVDRMLSTRVGRPGNVLLHPEQIARAHQMGAHIAQAIQTPVEQRTWLGDPNDGLCPRCHSSLIYPGDAHWDGITFPFECAVCGAGGNLEQQPDGSYRFILAKNGLVRDRNVNEARAEHLNEIIKTRIAFLERQSEVKEQYAKYRAMSFPSIPKK</sequence>
<dbReference type="GO" id="GO:0016491">
    <property type="term" value="F:oxidoreductase activity"/>
    <property type="evidence" value="ECO:0007669"/>
    <property type="project" value="InterPro"/>
</dbReference>
<evidence type="ECO:0000256" key="1">
    <source>
        <dbReference type="ARBA" id="ARBA00022630"/>
    </source>
</evidence>
<protein>
    <submittedName>
        <fullName evidence="4">Flavodoxin family protein</fullName>
    </submittedName>
</protein>
<reference evidence="4" key="2">
    <citation type="submission" date="2024-06" db="EMBL/GenBank/DDBJ databases">
        <title>Caproicibacterium argilliputei sp. nov, a novel caproic acid producing anaerobic bacterium isolated from pit mud.</title>
        <authorList>
            <person name="Xia S."/>
        </authorList>
    </citation>
    <scope>NUCLEOTIDE SEQUENCE</scope>
    <source>
        <strain evidence="4">ZCY20-5</strain>
    </source>
</reference>
<dbReference type="EMBL" id="CP135996">
    <property type="protein sequence ID" value="WOC32917.1"/>
    <property type="molecule type" value="Genomic_DNA"/>
</dbReference>
<dbReference type="PANTHER" id="PTHR43278">
    <property type="entry name" value="NAD(P)H-DEPENDENT FMN-CONTAINING OXIDOREDUCTASE YWQN-RELATED"/>
    <property type="match status" value="1"/>
</dbReference>
<reference evidence="4" key="1">
    <citation type="submission" date="2023-09" db="EMBL/GenBank/DDBJ databases">
        <authorList>
            <person name="Zeng C."/>
        </authorList>
    </citation>
    <scope>NUCLEOTIDE SEQUENCE</scope>
    <source>
        <strain evidence="4">ZCY20-5</strain>
    </source>
</reference>
<dbReference type="InterPro" id="IPR029039">
    <property type="entry name" value="Flavoprotein-like_sf"/>
</dbReference>
<organism evidence="4 5">
    <name type="scientific">Caproicibacterium argilliputei</name>
    <dbReference type="NCBI Taxonomy" id="3030016"/>
    <lineage>
        <taxon>Bacteria</taxon>
        <taxon>Bacillati</taxon>
        <taxon>Bacillota</taxon>
        <taxon>Clostridia</taxon>
        <taxon>Eubacteriales</taxon>
        <taxon>Oscillospiraceae</taxon>
        <taxon>Caproicibacterium</taxon>
    </lineage>
</organism>
<accession>A0AA97DBV5</accession>
<keyword evidence="2" id="KW-0288">FMN</keyword>
<gene>
    <name evidence="4" type="ORF">PXC00_03300</name>
</gene>
<dbReference type="KEGG" id="carl:PXC00_03300"/>
<dbReference type="RefSeq" id="WP_275846106.1">
    <property type="nucleotide sequence ID" value="NZ_CP135996.1"/>
</dbReference>
<proteinExistence type="predicted"/>
<evidence type="ECO:0000259" key="3">
    <source>
        <dbReference type="Pfam" id="PF03358"/>
    </source>
</evidence>
<dbReference type="AlphaFoldDB" id="A0AA97DBV5"/>
<keyword evidence="5" id="KW-1185">Reference proteome</keyword>
<dbReference type="InterPro" id="IPR005025">
    <property type="entry name" value="FMN_Rdtase-like_dom"/>
</dbReference>
<dbReference type="Gene3D" id="3.40.50.360">
    <property type="match status" value="1"/>
</dbReference>
<evidence type="ECO:0000256" key="2">
    <source>
        <dbReference type="ARBA" id="ARBA00022643"/>
    </source>
</evidence>
<feature type="domain" description="NADPH-dependent FMN reductase-like" evidence="3">
    <location>
        <begin position="4"/>
        <end position="147"/>
    </location>
</feature>
<dbReference type="PANTHER" id="PTHR43278:SF1">
    <property type="entry name" value="IRON-SULFUR FLAVOPROTEIN MJ1083"/>
    <property type="match status" value="1"/>
</dbReference>
<dbReference type="Pfam" id="PF03358">
    <property type="entry name" value="FMN_red"/>
    <property type="match status" value="1"/>
</dbReference>
<dbReference type="SUPFAM" id="SSF52218">
    <property type="entry name" value="Flavoproteins"/>
    <property type="match status" value="1"/>
</dbReference>